<feature type="transmembrane region" description="Helical" evidence="1">
    <location>
        <begin position="53"/>
        <end position="72"/>
    </location>
</feature>
<sequence length="152" mass="16781">MKERKINLIINVICFLMIAAYAIYIIVEWKNIPGTVPTHFNAAGKPDNYGSKASLIVEPIIALLLMGLFIFIEKFPQAWNFPVKVTEENKERLYGCGLKIIGAIKILAVSVCIYGGLSSASNNQLPGWPVLAVIVAMFVVVIVGIIYTIRNK</sequence>
<dbReference type="EMBL" id="JACOOZ010000002">
    <property type="protein sequence ID" value="MBC5667057.1"/>
    <property type="molecule type" value="Genomic_DNA"/>
</dbReference>
<protein>
    <submittedName>
        <fullName evidence="3">DUF1648 domain-containing protein</fullName>
    </submittedName>
</protein>
<evidence type="ECO:0000313" key="4">
    <source>
        <dbReference type="Proteomes" id="UP000597877"/>
    </source>
</evidence>
<organism evidence="3 4">
    <name type="scientific">Eubacterium segne</name>
    <dbReference type="NCBI Taxonomy" id="2763045"/>
    <lineage>
        <taxon>Bacteria</taxon>
        <taxon>Bacillati</taxon>
        <taxon>Bacillota</taxon>
        <taxon>Clostridia</taxon>
        <taxon>Eubacteriales</taxon>
        <taxon>Eubacteriaceae</taxon>
        <taxon>Eubacterium</taxon>
    </lineage>
</organism>
<proteinExistence type="predicted"/>
<gene>
    <name evidence="3" type="ORF">H8S00_03500</name>
</gene>
<feature type="transmembrane region" description="Helical" evidence="1">
    <location>
        <begin position="7"/>
        <end position="27"/>
    </location>
</feature>
<comment type="caution">
    <text evidence="3">The sequence shown here is derived from an EMBL/GenBank/DDBJ whole genome shotgun (WGS) entry which is preliminary data.</text>
</comment>
<keyword evidence="1" id="KW-0812">Transmembrane</keyword>
<feature type="transmembrane region" description="Helical" evidence="1">
    <location>
        <begin position="128"/>
        <end position="149"/>
    </location>
</feature>
<name>A0ABR7F0C7_9FIRM</name>
<accession>A0ABR7F0C7</accession>
<dbReference type="InterPro" id="IPR012867">
    <property type="entry name" value="DUF1648"/>
</dbReference>
<dbReference type="RefSeq" id="WP_118588832.1">
    <property type="nucleotide sequence ID" value="NZ_JACOOZ010000002.1"/>
</dbReference>
<evidence type="ECO:0000259" key="2">
    <source>
        <dbReference type="Pfam" id="PF07853"/>
    </source>
</evidence>
<keyword evidence="1" id="KW-1133">Transmembrane helix</keyword>
<evidence type="ECO:0000313" key="3">
    <source>
        <dbReference type="EMBL" id="MBC5667057.1"/>
    </source>
</evidence>
<feature type="domain" description="DUF1648" evidence="2">
    <location>
        <begin position="16"/>
        <end position="62"/>
    </location>
</feature>
<dbReference type="Pfam" id="PF07853">
    <property type="entry name" value="DUF1648"/>
    <property type="match status" value="1"/>
</dbReference>
<feature type="transmembrane region" description="Helical" evidence="1">
    <location>
        <begin position="93"/>
        <end position="116"/>
    </location>
</feature>
<keyword evidence="1" id="KW-0472">Membrane</keyword>
<dbReference type="Proteomes" id="UP000597877">
    <property type="component" value="Unassembled WGS sequence"/>
</dbReference>
<reference evidence="3 4" key="1">
    <citation type="submission" date="2020-08" db="EMBL/GenBank/DDBJ databases">
        <title>Genome public.</title>
        <authorList>
            <person name="Liu C."/>
            <person name="Sun Q."/>
        </authorList>
    </citation>
    <scope>NUCLEOTIDE SEQUENCE [LARGE SCALE GENOMIC DNA]</scope>
    <source>
        <strain evidence="3 4">BX4</strain>
    </source>
</reference>
<keyword evidence="4" id="KW-1185">Reference proteome</keyword>
<evidence type="ECO:0000256" key="1">
    <source>
        <dbReference type="SAM" id="Phobius"/>
    </source>
</evidence>